<evidence type="ECO:0000313" key="3">
    <source>
        <dbReference type="Proteomes" id="UP001589536"/>
    </source>
</evidence>
<dbReference type="Gene3D" id="3.40.960.10">
    <property type="entry name" value="VSR Endonuclease"/>
    <property type="match status" value="1"/>
</dbReference>
<sequence>MDLVGFLNYAGSAARTATVKRAGYSDRAIRAAVVGGIVVRRRHGVLALPIAQEDIVAALIANGLLTCASGARHNGIWVLREPPVLHLQCRHGNAKDFVMHRESVVETPHIRPVASLTDTLLHALRCRSEIEAAIMVESALLQGRTNLAYLRERLPGNRNGAARKVLSQVDGSADSPIEVVARILFRQAGIRTETQVELSGIGIVDFLLEGRLIVEIDGESHMQPRQVKKDRRRNNAGTVKGYLVLRYDYSQIVYQRETVLAEVLHVLRRTGR</sequence>
<dbReference type="RefSeq" id="WP_345035641.1">
    <property type="nucleotide sequence ID" value="NZ_BAABED010000001.1"/>
</dbReference>
<proteinExistence type="predicted"/>
<keyword evidence="2" id="KW-0378">Hydrolase</keyword>
<gene>
    <name evidence="2" type="ORF">ACFFPI_22070</name>
</gene>
<dbReference type="SUPFAM" id="SSF52980">
    <property type="entry name" value="Restriction endonuclease-like"/>
    <property type="match status" value="1"/>
</dbReference>
<accession>A0ABV5UX47</accession>
<dbReference type="InterPro" id="IPR007569">
    <property type="entry name" value="DUF559"/>
</dbReference>
<reference evidence="2 3" key="1">
    <citation type="submission" date="2024-09" db="EMBL/GenBank/DDBJ databases">
        <authorList>
            <person name="Sun Q."/>
            <person name="Mori K."/>
        </authorList>
    </citation>
    <scope>NUCLEOTIDE SEQUENCE [LARGE SCALE GENOMIC DNA]</scope>
    <source>
        <strain evidence="2 3">JCM 13519</strain>
    </source>
</reference>
<dbReference type="EMBL" id="JBHMBH010000064">
    <property type="protein sequence ID" value="MFB9716786.1"/>
    <property type="molecule type" value="Genomic_DNA"/>
</dbReference>
<keyword evidence="3" id="KW-1185">Reference proteome</keyword>
<protein>
    <submittedName>
        <fullName evidence="2">Endonuclease domain-containing protein</fullName>
    </submittedName>
</protein>
<dbReference type="Proteomes" id="UP001589536">
    <property type="component" value="Unassembled WGS sequence"/>
</dbReference>
<dbReference type="GO" id="GO:0004519">
    <property type="term" value="F:endonuclease activity"/>
    <property type="evidence" value="ECO:0007669"/>
    <property type="project" value="UniProtKB-KW"/>
</dbReference>
<evidence type="ECO:0000313" key="2">
    <source>
        <dbReference type="EMBL" id="MFB9716786.1"/>
    </source>
</evidence>
<keyword evidence="2" id="KW-0255">Endonuclease</keyword>
<evidence type="ECO:0000259" key="1">
    <source>
        <dbReference type="Pfam" id="PF04480"/>
    </source>
</evidence>
<dbReference type="Pfam" id="PF04480">
    <property type="entry name" value="DUF559"/>
    <property type="match status" value="1"/>
</dbReference>
<name>A0ABV5UX47_9MICC</name>
<dbReference type="InterPro" id="IPR011335">
    <property type="entry name" value="Restrct_endonuc-II-like"/>
</dbReference>
<comment type="caution">
    <text evidence="2">The sequence shown here is derived from an EMBL/GenBank/DDBJ whole genome shotgun (WGS) entry which is preliminary data.</text>
</comment>
<keyword evidence="2" id="KW-0540">Nuclease</keyword>
<feature type="domain" description="DUF559" evidence="1">
    <location>
        <begin position="189"/>
        <end position="267"/>
    </location>
</feature>
<organism evidence="2 3">
    <name type="scientific">Arthrobacter methylotrophus</name>
    <dbReference type="NCBI Taxonomy" id="121291"/>
    <lineage>
        <taxon>Bacteria</taxon>
        <taxon>Bacillati</taxon>
        <taxon>Actinomycetota</taxon>
        <taxon>Actinomycetes</taxon>
        <taxon>Micrococcales</taxon>
        <taxon>Micrococcaceae</taxon>
        <taxon>Arthrobacter</taxon>
    </lineage>
</organism>